<reference evidence="2 3" key="1">
    <citation type="submission" date="2018-08" db="EMBL/GenBank/DDBJ databases">
        <title>Draft genome of the lignicolous fungus Coniochaeta pulveracea.</title>
        <authorList>
            <person name="Borstlap C.J."/>
            <person name="De Witt R.N."/>
            <person name="Botha A."/>
            <person name="Volschenk H."/>
        </authorList>
    </citation>
    <scope>NUCLEOTIDE SEQUENCE [LARGE SCALE GENOMIC DNA]</scope>
    <source>
        <strain evidence="2 3">CAB683</strain>
    </source>
</reference>
<proteinExistence type="predicted"/>
<dbReference type="OrthoDB" id="10265971at2759"/>
<comment type="caution">
    <text evidence="2">The sequence shown here is derived from an EMBL/GenBank/DDBJ whole genome shotgun (WGS) entry which is preliminary data.</text>
</comment>
<protein>
    <submittedName>
        <fullName evidence="2">Uncharacterized protein</fullName>
    </submittedName>
</protein>
<dbReference type="AlphaFoldDB" id="A0A420Y9H5"/>
<dbReference type="Pfam" id="PF14027">
    <property type="entry name" value="Questin_oxidase"/>
    <property type="match status" value="1"/>
</dbReference>
<dbReference type="EMBL" id="QVQW01000030">
    <property type="protein sequence ID" value="RKU44531.1"/>
    <property type="molecule type" value="Genomic_DNA"/>
</dbReference>
<evidence type="ECO:0000256" key="1">
    <source>
        <dbReference type="ARBA" id="ARBA00023002"/>
    </source>
</evidence>
<dbReference type="PANTHER" id="PTHR35870">
    <property type="entry name" value="PROTEIN, PUTATIVE (AFU_ORTHOLOGUE AFUA_5G03330)-RELATED"/>
    <property type="match status" value="1"/>
</dbReference>
<evidence type="ECO:0000313" key="2">
    <source>
        <dbReference type="EMBL" id="RKU44531.1"/>
    </source>
</evidence>
<dbReference type="GO" id="GO:0016491">
    <property type="term" value="F:oxidoreductase activity"/>
    <property type="evidence" value="ECO:0007669"/>
    <property type="project" value="UniProtKB-KW"/>
</dbReference>
<keyword evidence="3" id="KW-1185">Reference proteome</keyword>
<organism evidence="2 3">
    <name type="scientific">Coniochaeta pulveracea</name>
    <dbReference type="NCBI Taxonomy" id="177199"/>
    <lineage>
        <taxon>Eukaryota</taxon>
        <taxon>Fungi</taxon>
        <taxon>Dikarya</taxon>
        <taxon>Ascomycota</taxon>
        <taxon>Pezizomycotina</taxon>
        <taxon>Sordariomycetes</taxon>
        <taxon>Sordariomycetidae</taxon>
        <taxon>Coniochaetales</taxon>
        <taxon>Coniochaetaceae</taxon>
        <taxon>Coniochaeta</taxon>
    </lineage>
</organism>
<name>A0A420Y9H5_9PEZI</name>
<gene>
    <name evidence="2" type="ORF">DL546_007136</name>
</gene>
<dbReference type="InterPro" id="IPR025337">
    <property type="entry name" value="Questin_oxidase-like"/>
</dbReference>
<dbReference type="Proteomes" id="UP000275385">
    <property type="component" value="Unassembled WGS sequence"/>
</dbReference>
<keyword evidence="1" id="KW-0560">Oxidoreductase</keyword>
<dbReference type="PANTHER" id="PTHR35870:SF6">
    <property type="entry name" value="MGS207 PROTEIN"/>
    <property type="match status" value="1"/>
</dbReference>
<sequence>MVLMQMEQPDGSRQSFDRLLTKTHVAYALVQPQGKLNDLPAVLAIVKLLGGTEPQLQAIYDAKSRDLEKWPIAPTRVYQASRATFLGDERYQRAYMDFFSQELLQHSGRANSMALYHLMSGREPLIYGLFAHSGQPLATLSDALELQSPIMVVQSLTLASVYHDTALRDLLMEVQAVEPLSPTTHYQAPSSILQAIGHDGRFSNLVHQPGFKAGVRHVLTNKNTRDALIHYLRLLDISNPTTALQPLSQLSLTLLTATHKHGKPAFDYYLANLPTLVNSVRILLAEFPSGDHAALLLRGLWMMFVLTYITQMRPIVDISVQLTGALPKKETYANWDAIFAEFRNDPLTPDSKYVDSQFLRTLRSIYELERHGCCSVGDGVIAGYKLRWQWRRWAGLGNDGGQGEGLDVRL</sequence>
<accession>A0A420Y9H5</accession>
<evidence type="ECO:0000313" key="3">
    <source>
        <dbReference type="Proteomes" id="UP000275385"/>
    </source>
</evidence>